<keyword evidence="1" id="KW-0067">ATP-binding</keyword>
<dbReference type="HAMAP" id="MF_00691">
    <property type="entry name" value="PxpA"/>
    <property type="match status" value="1"/>
</dbReference>
<comment type="subunit">
    <text evidence="1">Forms a complex composed of PxpA, PxpB and PxpC.</text>
</comment>
<gene>
    <name evidence="1" type="primary">pxpA</name>
    <name evidence="2" type="ORF">CLV49_1104</name>
    <name evidence="3" type="ORF">ELQ93_14555</name>
</gene>
<evidence type="ECO:0000313" key="2">
    <source>
        <dbReference type="EMBL" id="PSL37497.1"/>
    </source>
</evidence>
<reference evidence="3 5" key="2">
    <citation type="submission" date="2018-12" db="EMBL/GenBank/DDBJ databases">
        <authorList>
            <person name="hu s."/>
            <person name="Xu Y."/>
            <person name="Xu B."/>
            <person name="Li F."/>
        </authorList>
    </citation>
    <scope>NUCLEOTIDE SEQUENCE [LARGE SCALE GENOMIC DNA]</scope>
    <source>
        <strain evidence="3 5">KSW2-17</strain>
    </source>
</reference>
<accession>A0A2P8GU49</accession>
<sequence length="274" mass="28241">MTVDLNSDLGEGFGRWSLGDDARMLEIVSSANIACGFHAGDPVGIRETVRGAVASGVTIGAHVGYRDLAGFGRRNMDVASADLVADVIYQIGALQAITRAEGGEVTYVKPHGALYNMIAHDERQARDVVEAVAAVDARLVLLGLPGSVVLREAEARGLPTATEAFADRAYTPEGTLVSRREPGSVLHDADDIARRMVTLVTEGTVTAIDGSVVSVRADSLCVHGDSPGATEMAARVREALTEAGIGIESFAPTLGGSGLSGDGRASATGSVVPS</sequence>
<dbReference type="InterPro" id="IPR011330">
    <property type="entry name" value="Glyco_hydro/deAcase_b/a-brl"/>
</dbReference>
<dbReference type="Gene3D" id="3.20.20.370">
    <property type="entry name" value="Glycoside hydrolase/deacetylase"/>
    <property type="match status" value="1"/>
</dbReference>
<dbReference type="AlphaFoldDB" id="A0A2P8GU49"/>
<protein>
    <recommendedName>
        <fullName evidence="1">5-oxoprolinase subunit A</fullName>
        <shortName evidence="1">5-OPase subunit A</shortName>
        <ecNumber evidence="1">3.5.2.9</ecNumber>
    </recommendedName>
    <alternativeName>
        <fullName evidence="1">5-oxoprolinase (ATP-hydrolyzing) subunit A</fullName>
    </alternativeName>
</protein>
<dbReference type="SUPFAM" id="SSF88713">
    <property type="entry name" value="Glycoside hydrolase/deacetylase"/>
    <property type="match status" value="1"/>
</dbReference>
<dbReference type="NCBIfam" id="NF003816">
    <property type="entry name" value="PRK05406.1-5"/>
    <property type="match status" value="1"/>
</dbReference>
<dbReference type="EMBL" id="RZGY01000002">
    <property type="protein sequence ID" value="RUQ84801.1"/>
    <property type="molecule type" value="Genomic_DNA"/>
</dbReference>
<dbReference type="OrthoDB" id="9773478at2"/>
<dbReference type="GO" id="GO:0005524">
    <property type="term" value="F:ATP binding"/>
    <property type="evidence" value="ECO:0007669"/>
    <property type="project" value="UniProtKB-UniRule"/>
</dbReference>
<dbReference type="PANTHER" id="PTHR30292">
    <property type="entry name" value="UNCHARACTERIZED PROTEIN YBGL-RELATED"/>
    <property type="match status" value="1"/>
</dbReference>
<comment type="catalytic activity">
    <reaction evidence="1">
        <text>5-oxo-L-proline + ATP + 2 H2O = L-glutamate + ADP + phosphate + H(+)</text>
        <dbReference type="Rhea" id="RHEA:10348"/>
        <dbReference type="ChEBI" id="CHEBI:15377"/>
        <dbReference type="ChEBI" id="CHEBI:15378"/>
        <dbReference type="ChEBI" id="CHEBI:29985"/>
        <dbReference type="ChEBI" id="CHEBI:30616"/>
        <dbReference type="ChEBI" id="CHEBI:43474"/>
        <dbReference type="ChEBI" id="CHEBI:58402"/>
        <dbReference type="ChEBI" id="CHEBI:456216"/>
        <dbReference type="EC" id="3.5.2.9"/>
    </reaction>
</comment>
<dbReference type="CDD" id="cd10787">
    <property type="entry name" value="LamB_YcsF_like"/>
    <property type="match status" value="1"/>
</dbReference>
<dbReference type="NCBIfam" id="NF003814">
    <property type="entry name" value="PRK05406.1-3"/>
    <property type="match status" value="1"/>
</dbReference>
<reference evidence="2 4" key="1">
    <citation type="submission" date="2018-03" db="EMBL/GenBank/DDBJ databases">
        <title>Genomic Encyclopedia of Archaeal and Bacterial Type Strains, Phase II (KMG-II): from individual species to whole genera.</title>
        <authorList>
            <person name="Goeker M."/>
        </authorList>
    </citation>
    <scope>NUCLEOTIDE SEQUENCE [LARGE SCALE GENOMIC DNA]</scope>
    <source>
        <strain evidence="2 4">DSM 21548</strain>
    </source>
</reference>
<evidence type="ECO:0000256" key="1">
    <source>
        <dbReference type="HAMAP-Rule" id="MF_00691"/>
    </source>
</evidence>
<keyword evidence="1" id="KW-0378">Hydrolase</keyword>
<keyword evidence="1" id="KW-0547">Nucleotide-binding</keyword>
<comment type="similarity">
    <text evidence="1">Belongs to the LamB/PxpA family.</text>
</comment>
<evidence type="ECO:0000313" key="5">
    <source>
        <dbReference type="Proteomes" id="UP000268291"/>
    </source>
</evidence>
<name>A0A2P8GU49_9MICO</name>
<dbReference type="EC" id="3.5.2.9" evidence="1"/>
<evidence type="ECO:0000313" key="4">
    <source>
        <dbReference type="Proteomes" id="UP000241203"/>
    </source>
</evidence>
<organism evidence="2 4">
    <name type="scientific">Labedella gwakjiensis</name>
    <dbReference type="NCBI Taxonomy" id="390269"/>
    <lineage>
        <taxon>Bacteria</taxon>
        <taxon>Bacillati</taxon>
        <taxon>Actinomycetota</taxon>
        <taxon>Actinomycetes</taxon>
        <taxon>Micrococcales</taxon>
        <taxon>Microbacteriaceae</taxon>
        <taxon>Labedella</taxon>
    </lineage>
</organism>
<dbReference type="PANTHER" id="PTHR30292:SF0">
    <property type="entry name" value="5-OXOPROLINASE SUBUNIT A"/>
    <property type="match status" value="1"/>
</dbReference>
<proteinExistence type="inferred from homology"/>
<dbReference type="RefSeq" id="WP_106562628.1">
    <property type="nucleotide sequence ID" value="NZ_PYAU01000001.1"/>
</dbReference>
<evidence type="ECO:0000313" key="3">
    <source>
        <dbReference type="EMBL" id="RUQ84801.1"/>
    </source>
</evidence>
<keyword evidence="5" id="KW-1185">Reference proteome</keyword>
<dbReference type="EMBL" id="PYAU01000001">
    <property type="protein sequence ID" value="PSL37497.1"/>
    <property type="molecule type" value="Genomic_DNA"/>
</dbReference>
<dbReference type="InterPro" id="IPR005501">
    <property type="entry name" value="LamB/YcsF/PxpA-like"/>
</dbReference>
<dbReference type="GO" id="GO:0005975">
    <property type="term" value="P:carbohydrate metabolic process"/>
    <property type="evidence" value="ECO:0007669"/>
    <property type="project" value="InterPro"/>
</dbReference>
<dbReference type="GO" id="GO:0017168">
    <property type="term" value="F:5-oxoprolinase (ATP-hydrolyzing) activity"/>
    <property type="evidence" value="ECO:0007669"/>
    <property type="project" value="UniProtKB-UniRule"/>
</dbReference>
<dbReference type="Proteomes" id="UP000268291">
    <property type="component" value="Unassembled WGS sequence"/>
</dbReference>
<dbReference type="Pfam" id="PF03746">
    <property type="entry name" value="LamB_YcsF"/>
    <property type="match status" value="1"/>
</dbReference>
<comment type="caution">
    <text evidence="2">The sequence shown here is derived from an EMBL/GenBank/DDBJ whole genome shotgun (WGS) entry which is preliminary data.</text>
</comment>
<comment type="function">
    <text evidence="1">Catalyzes the cleavage of 5-oxoproline to form L-glutamate coupled to the hydrolysis of ATP to ADP and inorganic phosphate.</text>
</comment>
<dbReference type="Proteomes" id="UP000241203">
    <property type="component" value="Unassembled WGS sequence"/>
</dbReference>